<dbReference type="Proteomes" id="UP000785625">
    <property type="component" value="Unassembled WGS sequence"/>
</dbReference>
<evidence type="ECO:0000256" key="5">
    <source>
        <dbReference type="ARBA" id="ARBA00048542"/>
    </source>
</evidence>
<comment type="caution">
    <text evidence="6">Lacks conserved residue(s) required for the propagation of feature annotation.</text>
</comment>
<comment type="caution">
    <text evidence="8">The sequence shown here is derived from an EMBL/GenBank/DDBJ whole genome shotgun (WGS) entry which is preliminary data.</text>
</comment>
<sequence>MTTLLVIQAHPHTSNSLSLTVGQEFIKAYQMAHPNDQVIIRDLYDKDGVPPLNDVTMEAWRKQKFEEPMTTEEQDLLKRHAEWLEEFITADKYVFINPMYNHFLPAEMKQYLDLTAVAHKTFKYTSDGPVGLLTGKKSLHIQASGSEYHKGGKWSTISFLIKKALGIKSKQSSALMDLGDTYLTSMLKFYGVTDIEKLFIEGADAHRDQRQNILNQALVQARSMAQSF</sequence>
<dbReference type="Pfam" id="PF02525">
    <property type="entry name" value="Flavodoxin_2"/>
    <property type="match status" value="1"/>
</dbReference>
<evidence type="ECO:0000256" key="3">
    <source>
        <dbReference type="ARBA" id="ARBA00023002"/>
    </source>
</evidence>
<comment type="function">
    <text evidence="6">Also exhibits azoreductase activity. Catalyzes the reductive cleavage of the azo bond in aromatic azo compounds to the corresponding amines.</text>
</comment>
<evidence type="ECO:0000256" key="1">
    <source>
        <dbReference type="ARBA" id="ARBA00022630"/>
    </source>
</evidence>
<name>A0ABS2GZQ0_9LACO</name>
<evidence type="ECO:0000256" key="2">
    <source>
        <dbReference type="ARBA" id="ARBA00022643"/>
    </source>
</evidence>
<dbReference type="HAMAP" id="MF_01216">
    <property type="entry name" value="Azoreductase_type1"/>
    <property type="match status" value="1"/>
</dbReference>
<comment type="similarity">
    <text evidence="6">Belongs to the azoreductase type 1 family.</text>
</comment>
<dbReference type="Gene3D" id="3.40.50.360">
    <property type="match status" value="1"/>
</dbReference>
<keyword evidence="3 6" id="KW-0560">Oxidoreductase</keyword>
<evidence type="ECO:0000259" key="7">
    <source>
        <dbReference type="Pfam" id="PF02525"/>
    </source>
</evidence>
<evidence type="ECO:0000313" key="8">
    <source>
        <dbReference type="EMBL" id="MBM6940694.1"/>
    </source>
</evidence>
<dbReference type="PANTHER" id="PTHR43741:SF7">
    <property type="entry name" value="FMN-DEPENDENT NADH:QUINONE OXIDOREDUCTASE"/>
    <property type="match status" value="1"/>
</dbReference>
<keyword evidence="4 6" id="KW-0520">NAD</keyword>
<evidence type="ECO:0000313" key="9">
    <source>
        <dbReference type="Proteomes" id="UP000785625"/>
    </source>
</evidence>
<evidence type="ECO:0000256" key="6">
    <source>
        <dbReference type="HAMAP-Rule" id="MF_01216"/>
    </source>
</evidence>
<comment type="cofactor">
    <cofactor evidence="6">
        <name>FMN</name>
        <dbReference type="ChEBI" id="CHEBI:58210"/>
    </cofactor>
    <text evidence="6">Binds 1 FMN per subunit.</text>
</comment>
<keyword evidence="2 6" id="KW-0288">FMN</keyword>
<dbReference type="InterPro" id="IPR029039">
    <property type="entry name" value="Flavoprotein-like_sf"/>
</dbReference>
<reference evidence="8 9" key="1">
    <citation type="journal article" date="2021" name="Sci. Rep.">
        <title>The distribution of antibiotic resistance genes in chicken gut microbiota commensals.</title>
        <authorList>
            <person name="Juricova H."/>
            <person name="Matiasovicova J."/>
            <person name="Kubasova T."/>
            <person name="Cejkova D."/>
            <person name="Rychlik I."/>
        </authorList>
    </citation>
    <scope>NUCLEOTIDE SEQUENCE [LARGE SCALE GENOMIC DNA]</scope>
    <source>
        <strain evidence="8 9">An574</strain>
    </source>
</reference>
<dbReference type="InterPro" id="IPR003680">
    <property type="entry name" value="Flavodoxin_fold"/>
</dbReference>
<dbReference type="PANTHER" id="PTHR43741">
    <property type="entry name" value="FMN-DEPENDENT NADH-AZOREDUCTASE 1"/>
    <property type="match status" value="1"/>
</dbReference>
<dbReference type="SUPFAM" id="SSF52218">
    <property type="entry name" value="Flavoproteins"/>
    <property type="match status" value="1"/>
</dbReference>
<dbReference type="EC" id="1.7.1.17" evidence="6"/>
<proteinExistence type="inferred from homology"/>
<feature type="domain" description="Flavodoxin-like fold" evidence="7">
    <location>
        <begin position="3"/>
        <end position="162"/>
    </location>
</feature>
<dbReference type="EMBL" id="JACJKU010000030">
    <property type="protein sequence ID" value="MBM6940694.1"/>
    <property type="molecule type" value="Genomic_DNA"/>
</dbReference>
<comment type="catalytic activity">
    <reaction evidence="6">
        <text>2 a quinone + NADH + H(+) = 2 a 1,4-benzosemiquinone + NAD(+)</text>
        <dbReference type="Rhea" id="RHEA:65952"/>
        <dbReference type="ChEBI" id="CHEBI:15378"/>
        <dbReference type="ChEBI" id="CHEBI:57540"/>
        <dbReference type="ChEBI" id="CHEBI:57945"/>
        <dbReference type="ChEBI" id="CHEBI:132124"/>
        <dbReference type="ChEBI" id="CHEBI:134225"/>
    </reaction>
</comment>
<accession>A0ABS2GZQ0</accession>
<dbReference type="EC" id="1.6.5.-" evidence="6"/>
<keyword evidence="1 6" id="KW-0285">Flavoprotein</keyword>
<comment type="function">
    <text evidence="6">Quinone reductase that provides resistance to thiol-specific stress caused by electrophilic quinones.</text>
</comment>
<comment type="subunit">
    <text evidence="6">Homodimer.</text>
</comment>
<dbReference type="InterPro" id="IPR023048">
    <property type="entry name" value="NADH:quinone_OxRdtase_FMN_depd"/>
</dbReference>
<evidence type="ECO:0000256" key="4">
    <source>
        <dbReference type="ARBA" id="ARBA00023027"/>
    </source>
</evidence>
<feature type="binding site" evidence="6">
    <location>
        <begin position="16"/>
        <end position="18"/>
    </location>
    <ligand>
        <name>FMN</name>
        <dbReference type="ChEBI" id="CHEBI:58210"/>
    </ligand>
</feature>
<comment type="catalytic activity">
    <reaction evidence="5">
        <text>N,N-dimethyl-1,4-phenylenediamine + anthranilate + 2 NAD(+) = 2-(4-dimethylaminophenyl)diazenylbenzoate + 2 NADH + 2 H(+)</text>
        <dbReference type="Rhea" id="RHEA:55872"/>
        <dbReference type="ChEBI" id="CHEBI:15378"/>
        <dbReference type="ChEBI" id="CHEBI:15783"/>
        <dbReference type="ChEBI" id="CHEBI:16567"/>
        <dbReference type="ChEBI" id="CHEBI:57540"/>
        <dbReference type="ChEBI" id="CHEBI:57945"/>
        <dbReference type="ChEBI" id="CHEBI:71579"/>
        <dbReference type="EC" id="1.7.1.17"/>
    </reaction>
    <physiologicalReaction direction="right-to-left" evidence="5">
        <dbReference type="Rhea" id="RHEA:55874"/>
    </physiologicalReaction>
</comment>
<protein>
    <recommendedName>
        <fullName evidence="6">FMN dependent NADH:quinone oxidoreductase</fullName>
        <ecNumber evidence="6">1.6.5.-</ecNumber>
    </recommendedName>
    <alternativeName>
        <fullName evidence="6">Azo-dye reductase</fullName>
    </alternativeName>
    <alternativeName>
        <fullName evidence="6">FMN-dependent NADH-azo compound oxidoreductase</fullName>
    </alternativeName>
    <alternativeName>
        <fullName evidence="6">FMN-dependent NADH-azoreductase</fullName>
        <ecNumber evidence="6">1.7.1.17</ecNumber>
    </alternativeName>
</protein>
<gene>
    <name evidence="6" type="primary">azoR</name>
    <name evidence="8" type="ORF">H5975_04215</name>
</gene>
<dbReference type="RefSeq" id="WP_204785004.1">
    <property type="nucleotide sequence ID" value="NZ_CALVGD010000087.1"/>
</dbReference>
<keyword evidence="9" id="KW-1185">Reference proteome</keyword>
<organism evidence="8 9">
    <name type="scientific">Limosilactobacillus coleohominis</name>
    <dbReference type="NCBI Taxonomy" id="181675"/>
    <lineage>
        <taxon>Bacteria</taxon>
        <taxon>Bacillati</taxon>
        <taxon>Bacillota</taxon>
        <taxon>Bacilli</taxon>
        <taxon>Lactobacillales</taxon>
        <taxon>Lactobacillaceae</taxon>
        <taxon>Limosilactobacillus</taxon>
    </lineage>
</organism>
<dbReference type="InterPro" id="IPR050104">
    <property type="entry name" value="FMN-dep_NADH:Q_OxRdtase_AzoR1"/>
</dbReference>